<gene>
    <name evidence="1" type="ORF">LCGC14_2376980</name>
</gene>
<proteinExistence type="predicted"/>
<sequence>MSKLTLSSDAGVPSPLVRKSRRAIRSLLDTGVATRIAVKRASVSGRKSRRVLLLSDGMKGTSEQQFAPLR</sequence>
<name>A0A0F9C245_9ZZZZ</name>
<organism evidence="1">
    <name type="scientific">marine sediment metagenome</name>
    <dbReference type="NCBI Taxonomy" id="412755"/>
    <lineage>
        <taxon>unclassified sequences</taxon>
        <taxon>metagenomes</taxon>
        <taxon>ecological metagenomes</taxon>
    </lineage>
</organism>
<evidence type="ECO:0000313" key="1">
    <source>
        <dbReference type="EMBL" id="KKL28255.1"/>
    </source>
</evidence>
<protein>
    <submittedName>
        <fullName evidence="1">Uncharacterized protein</fullName>
    </submittedName>
</protein>
<dbReference type="EMBL" id="LAZR01035164">
    <property type="protein sequence ID" value="KKL28255.1"/>
    <property type="molecule type" value="Genomic_DNA"/>
</dbReference>
<comment type="caution">
    <text evidence="1">The sequence shown here is derived from an EMBL/GenBank/DDBJ whole genome shotgun (WGS) entry which is preliminary data.</text>
</comment>
<reference evidence="1" key="1">
    <citation type="journal article" date="2015" name="Nature">
        <title>Complex archaea that bridge the gap between prokaryotes and eukaryotes.</title>
        <authorList>
            <person name="Spang A."/>
            <person name="Saw J.H."/>
            <person name="Jorgensen S.L."/>
            <person name="Zaremba-Niedzwiedzka K."/>
            <person name="Martijn J."/>
            <person name="Lind A.E."/>
            <person name="van Eijk R."/>
            <person name="Schleper C."/>
            <person name="Guy L."/>
            <person name="Ettema T.J."/>
        </authorList>
    </citation>
    <scope>NUCLEOTIDE SEQUENCE</scope>
</reference>
<feature type="non-terminal residue" evidence="1">
    <location>
        <position position="70"/>
    </location>
</feature>
<accession>A0A0F9C245</accession>
<dbReference type="AlphaFoldDB" id="A0A0F9C245"/>